<proteinExistence type="predicted"/>
<keyword evidence="3" id="KW-1185">Reference proteome</keyword>
<feature type="region of interest" description="Disordered" evidence="1">
    <location>
        <begin position="68"/>
        <end position="164"/>
    </location>
</feature>
<comment type="caution">
    <text evidence="2">The sequence shown here is derived from an EMBL/GenBank/DDBJ whole genome shotgun (WGS) entry which is preliminary data.</text>
</comment>
<dbReference type="EMBL" id="BAAAUT010000052">
    <property type="protein sequence ID" value="GAA3155970.1"/>
    <property type="molecule type" value="Genomic_DNA"/>
</dbReference>
<name>A0ABP6NSW3_9ACTN</name>
<evidence type="ECO:0000313" key="3">
    <source>
        <dbReference type="Proteomes" id="UP001500320"/>
    </source>
</evidence>
<protein>
    <submittedName>
        <fullName evidence="2">Uncharacterized protein</fullName>
    </submittedName>
</protein>
<gene>
    <name evidence="2" type="ORF">GCM10010466_53620</name>
</gene>
<organism evidence="2 3">
    <name type="scientific">Planomonospora alba</name>
    <dbReference type="NCBI Taxonomy" id="161354"/>
    <lineage>
        <taxon>Bacteria</taxon>
        <taxon>Bacillati</taxon>
        <taxon>Actinomycetota</taxon>
        <taxon>Actinomycetes</taxon>
        <taxon>Streptosporangiales</taxon>
        <taxon>Streptosporangiaceae</taxon>
        <taxon>Planomonospora</taxon>
    </lineage>
</organism>
<sequence>MSAAVVLAVFVVAFFFIATGKADKAKVVLIAAGVMPAPGAEVFFSQHECAGLGLRRAEVLRVTGARTDPTTTCTHAGPAAGPAVQPAARPATRPLPAPARGRAGNAAAARVGGPRAKAASAAGDAPPPADGRHRDRRGRGPGATGAEQRDQSPPGGWGTGRASS</sequence>
<evidence type="ECO:0000313" key="2">
    <source>
        <dbReference type="EMBL" id="GAA3155970.1"/>
    </source>
</evidence>
<reference evidence="3" key="1">
    <citation type="journal article" date="2019" name="Int. J. Syst. Evol. Microbiol.">
        <title>The Global Catalogue of Microorganisms (GCM) 10K type strain sequencing project: providing services to taxonomists for standard genome sequencing and annotation.</title>
        <authorList>
            <consortium name="The Broad Institute Genomics Platform"/>
            <consortium name="The Broad Institute Genome Sequencing Center for Infectious Disease"/>
            <person name="Wu L."/>
            <person name="Ma J."/>
        </authorList>
    </citation>
    <scope>NUCLEOTIDE SEQUENCE [LARGE SCALE GENOMIC DNA]</scope>
    <source>
        <strain evidence="3">JCM 9373</strain>
    </source>
</reference>
<feature type="compositionally biased region" description="Low complexity" evidence="1">
    <location>
        <begin position="76"/>
        <end position="124"/>
    </location>
</feature>
<dbReference type="Proteomes" id="UP001500320">
    <property type="component" value="Unassembled WGS sequence"/>
</dbReference>
<accession>A0ABP6NSW3</accession>
<feature type="compositionally biased region" description="Gly residues" evidence="1">
    <location>
        <begin position="155"/>
        <end position="164"/>
    </location>
</feature>
<evidence type="ECO:0000256" key="1">
    <source>
        <dbReference type="SAM" id="MobiDB-lite"/>
    </source>
</evidence>